<organism evidence="6 7">
    <name type="scientific">Saccoglossus kowalevskii</name>
    <name type="common">Acorn worm</name>
    <dbReference type="NCBI Taxonomy" id="10224"/>
    <lineage>
        <taxon>Eukaryota</taxon>
        <taxon>Metazoa</taxon>
        <taxon>Hemichordata</taxon>
        <taxon>Enteropneusta</taxon>
        <taxon>Harrimaniidae</taxon>
        <taxon>Saccoglossus</taxon>
    </lineage>
</organism>
<evidence type="ECO:0000256" key="3">
    <source>
        <dbReference type="ARBA" id="ARBA00022737"/>
    </source>
</evidence>
<dbReference type="CDD" id="cd06686">
    <property type="entry name" value="PDZ4_GRIP1-2-like"/>
    <property type="match status" value="1"/>
</dbReference>
<dbReference type="CDD" id="cd06681">
    <property type="entry name" value="PDZ2_GRIP1-2-like"/>
    <property type="match status" value="1"/>
</dbReference>
<dbReference type="SUPFAM" id="SSF50156">
    <property type="entry name" value="PDZ domain-like"/>
    <property type="match status" value="7"/>
</dbReference>
<dbReference type="SMART" id="SM00228">
    <property type="entry name" value="PDZ"/>
    <property type="match status" value="7"/>
</dbReference>
<sequence length="1047" mass="113261">MPVWKPSCLRQGADESETGSSRKKSSSHAPNAEATESAPSRRASINEDQKGKVVVDLIKREGCGLGLTISGGVDKNSKPWISSLRTGGIAQRSDSLLVGDFILSVNGIRTTNLQHGEVVNLLKNAGERVTLEVEFELPPLPFENGLNVVSKTVEITLSKENNSFGFVIRGGICDENSKTRPLTMCHIRPGGPADRDGTLKVCDRLISVDGICLTGSPYQEAIAVLKQSGHNAVMLIEYDVSVMDAVTTATGPLLVEVAKTPGTNLGITLSSLRNNTHNAIVIDSVRPASIADRCGALHVGDEIRSIDDIDTRQMSVAEASQFLLNSSDQIKLEILPISQLLPKIRSTAEKSLVLASVSPAAFREPSVYTTGTMRSTMSRKKPTRLTSKLGRQNSSASVSSSYNTMPANQVCRTETTEVILQSPSADYGISLQGGVFSTEILSSPPIIDFLEPGGPAERCGVIQVGDRVLSVNGKCTEDRTLEESVQVFRDSGTQCSMEIEFDVAESVVPSSGTFIVKLPKMEGGLGITISCPKQRKAGEPLLISHVKKGSVAHRTGTLSPGDKLLAIDSIPLDNCTVEDAAQILQQADEIVKLRIQKDDTFSDEPGSGAITYSVELIRHGGSLGITISGTEEPFDPIVISGLTDNGLAERTGAIHVGDVILAINSVPLRGQPLSEAIRLLQTVGDTVNLKICKPRNQKRAVTGAAEASNAAMMSDYDNLESNLHFHKDRLRRDRHSTPITSADSAVDSWDGSGFDAGYHSNPTVAAAGKYPMQNQISEASLKQRTGRLTRPQRPKKCKSRTKVMHNEHGSDDEEEWDLQTNSCNSGNGCGSSDALSSDQDEKDANDLMKNYIWTEALKDLEKCGQTDILRELMEDTTLDRDTQPPATVNGHAQVVPKSSTIPIGRGHPTDFKNINDQMKDIFSPTPIELHKVALCKDMDYDDFGFSVSDGLYERGVYVNCVRPGGPAAQTGNIRPFDRILQINHTRTRDFDCCMVVPLIAEAGERLEVVISRNPLAQPEIQHQQHLGYGWQDDLIVHSAPKTSSKTL</sequence>
<dbReference type="CDD" id="cd06682">
    <property type="entry name" value="PDZ5_GRIP1-2-like"/>
    <property type="match status" value="1"/>
</dbReference>
<feature type="region of interest" description="Disordered" evidence="4">
    <location>
        <begin position="1"/>
        <end position="46"/>
    </location>
</feature>
<feature type="domain" description="PDZ" evidence="5">
    <location>
        <begin position="515"/>
        <end position="599"/>
    </location>
</feature>
<keyword evidence="2" id="KW-0963">Cytoplasm</keyword>
<dbReference type="Pfam" id="PF17820">
    <property type="entry name" value="PDZ_6"/>
    <property type="match status" value="1"/>
</dbReference>
<dbReference type="Gene3D" id="2.30.42.10">
    <property type="match status" value="7"/>
</dbReference>
<evidence type="ECO:0000259" key="5">
    <source>
        <dbReference type="PROSITE" id="PS50106"/>
    </source>
</evidence>
<dbReference type="Proteomes" id="UP000694865">
    <property type="component" value="Unplaced"/>
</dbReference>
<dbReference type="InterPro" id="IPR036034">
    <property type="entry name" value="PDZ_sf"/>
</dbReference>
<feature type="domain" description="PDZ" evidence="5">
    <location>
        <begin position="931"/>
        <end position="1014"/>
    </location>
</feature>
<feature type="domain" description="PDZ" evidence="5">
    <location>
        <begin position="54"/>
        <end position="137"/>
    </location>
</feature>
<dbReference type="CDD" id="cd06687">
    <property type="entry name" value="PDZ1_GRIP1-2-like"/>
    <property type="match status" value="1"/>
</dbReference>
<feature type="domain" description="PDZ" evidence="5">
    <location>
        <begin position="254"/>
        <end position="338"/>
    </location>
</feature>
<reference evidence="7" key="1">
    <citation type="submission" date="2025-08" db="UniProtKB">
        <authorList>
            <consortium name="RefSeq"/>
        </authorList>
    </citation>
    <scope>IDENTIFICATION</scope>
    <source>
        <tissue evidence="7">Testes</tissue>
    </source>
</reference>
<dbReference type="GeneID" id="100373508"/>
<evidence type="ECO:0000256" key="4">
    <source>
        <dbReference type="SAM" id="MobiDB-lite"/>
    </source>
</evidence>
<feature type="region of interest" description="Disordered" evidence="4">
    <location>
        <begin position="785"/>
        <end position="819"/>
    </location>
</feature>
<keyword evidence="6" id="KW-1185">Reference proteome</keyword>
<evidence type="ECO:0000313" key="6">
    <source>
        <dbReference type="Proteomes" id="UP000694865"/>
    </source>
</evidence>
<dbReference type="Pfam" id="PF00595">
    <property type="entry name" value="PDZ"/>
    <property type="match status" value="6"/>
</dbReference>
<proteinExistence type="predicted"/>
<evidence type="ECO:0000256" key="2">
    <source>
        <dbReference type="ARBA" id="ARBA00022490"/>
    </source>
</evidence>
<feature type="compositionally biased region" description="Polar residues" evidence="4">
    <location>
        <begin position="384"/>
        <end position="393"/>
    </location>
</feature>
<feature type="compositionally biased region" description="Basic residues" evidence="4">
    <location>
        <begin position="785"/>
        <end position="803"/>
    </location>
</feature>
<dbReference type="CDD" id="cd06684">
    <property type="entry name" value="PDZ3_GRIP1-2-like"/>
    <property type="match status" value="1"/>
</dbReference>
<dbReference type="InterPro" id="IPR041489">
    <property type="entry name" value="PDZ_6"/>
</dbReference>
<dbReference type="InterPro" id="IPR043545">
    <property type="entry name" value="GRIP1/2"/>
</dbReference>
<evidence type="ECO:0000256" key="1">
    <source>
        <dbReference type="ARBA" id="ARBA00004496"/>
    </source>
</evidence>
<feature type="domain" description="PDZ" evidence="5">
    <location>
        <begin position="417"/>
        <end position="503"/>
    </location>
</feature>
<feature type="domain" description="PDZ" evidence="5">
    <location>
        <begin position="154"/>
        <end position="240"/>
    </location>
</feature>
<name>A0ABM0M499_SACKO</name>
<dbReference type="InterPro" id="IPR001478">
    <property type="entry name" value="PDZ"/>
</dbReference>
<keyword evidence="3" id="KW-0677">Repeat</keyword>
<evidence type="ECO:0000313" key="7">
    <source>
        <dbReference type="RefSeq" id="XP_006814840.1"/>
    </source>
</evidence>
<comment type="subcellular location">
    <subcellularLocation>
        <location evidence="1">Cytoplasm</location>
    </subcellularLocation>
</comment>
<dbReference type="CDD" id="cd06683">
    <property type="entry name" value="PDZ6_GRIP1-2-like"/>
    <property type="match status" value="1"/>
</dbReference>
<accession>A0ABM0M499</accession>
<dbReference type="PANTHER" id="PTHR46227:SF2">
    <property type="entry name" value="FI03335P"/>
    <property type="match status" value="1"/>
</dbReference>
<dbReference type="CDD" id="cd06685">
    <property type="entry name" value="PDZ7_GRIP1-2-like"/>
    <property type="match status" value="1"/>
</dbReference>
<dbReference type="RefSeq" id="XP_006814840.1">
    <property type="nucleotide sequence ID" value="XM_006814777.1"/>
</dbReference>
<feature type="domain" description="PDZ" evidence="5">
    <location>
        <begin position="613"/>
        <end position="695"/>
    </location>
</feature>
<gene>
    <name evidence="7" type="primary">LOC100373508</name>
</gene>
<protein>
    <submittedName>
        <fullName evidence="7">Glutamate receptor-interacting protein 1-like</fullName>
    </submittedName>
</protein>
<dbReference type="PANTHER" id="PTHR46227">
    <property type="entry name" value="GLUTAMATE RECEPTOR-INTERACTING PROTEIN GRIP"/>
    <property type="match status" value="1"/>
</dbReference>
<dbReference type="PROSITE" id="PS50106">
    <property type="entry name" value="PDZ"/>
    <property type="match status" value="7"/>
</dbReference>
<feature type="region of interest" description="Disordered" evidence="4">
    <location>
        <begin position="372"/>
        <end position="402"/>
    </location>
</feature>